<dbReference type="RefSeq" id="WP_057623289.1">
    <property type="nucleotide sequence ID" value="NZ_LKHV02000001.1"/>
</dbReference>
<keyword evidence="4" id="KW-1185">Reference proteome</keyword>
<dbReference type="EMBL" id="LKHV01000002">
    <property type="protein sequence ID" value="KRG19468.1"/>
    <property type="molecule type" value="Genomic_DNA"/>
</dbReference>
<name>A0A0Q9YFZ5_9GAMM</name>
<feature type="transmembrane region" description="Helical" evidence="1">
    <location>
        <begin position="337"/>
        <end position="360"/>
    </location>
</feature>
<dbReference type="OrthoDB" id="9875785at2"/>
<keyword evidence="1" id="KW-0472">Membrane</keyword>
<reference evidence="2" key="1">
    <citation type="submission" date="2015-09" db="EMBL/GenBank/DDBJ databases">
        <title>Draft Genome Sequences of Two Novel Amoeba-resistant Intranuclear Bacteria, Candidatus Berkiella cookevillensis and Candidatus Berkiella aquae.</title>
        <authorList>
            <person name="Mehari Y.T."/>
            <person name="Arivett B.A."/>
            <person name="Farone A.L."/>
            <person name="Gunderson J.H."/>
            <person name="Farone M.B."/>
        </authorList>
    </citation>
    <scope>NUCLEOTIDE SEQUENCE [LARGE SCALE GENOMIC DNA]</scope>
    <source>
        <strain evidence="2">CC99</strain>
    </source>
</reference>
<gene>
    <name evidence="3" type="ORF">CC99x_000955</name>
    <name evidence="2" type="ORF">CC99x_00480</name>
</gene>
<evidence type="ECO:0000313" key="4">
    <source>
        <dbReference type="Proteomes" id="UP000051494"/>
    </source>
</evidence>
<comment type="caution">
    <text evidence="2">The sequence shown here is derived from an EMBL/GenBank/DDBJ whole genome shotgun (WGS) entry which is preliminary data.</text>
</comment>
<evidence type="ECO:0000256" key="1">
    <source>
        <dbReference type="SAM" id="Phobius"/>
    </source>
</evidence>
<dbReference type="EMBL" id="LKHV02000001">
    <property type="protein sequence ID" value="MCS5707464.1"/>
    <property type="molecule type" value="Genomic_DNA"/>
</dbReference>
<reference evidence="3" key="3">
    <citation type="submission" date="2021-06" db="EMBL/GenBank/DDBJ databases">
        <title>Genomic Description and Analysis of Intracellular Bacteria, Candidatus Berkiella cookevillensis and Candidatus Berkiella aquae.</title>
        <authorList>
            <person name="Kidane D.T."/>
            <person name="Mehari Y.T."/>
            <person name="Rice F.C."/>
            <person name="Arivett B.A."/>
            <person name="Farone A.L."/>
            <person name="Berk S.G."/>
            <person name="Farone M.B."/>
        </authorList>
    </citation>
    <scope>NUCLEOTIDE SEQUENCE</scope>
    <source>
        <strain evidence="3">CC99</strain>
    </source>
</reference>
<evidence type="ECO:0000313" key="2">
    <source>
        <dbReference type="EMBL" id="KRG19468.1"/>
    </source>
</evidence>
<keyword evidence="1" id="KW-0812">Transmembrane</keyword>
<accession>A0A0Q9YFZ5</accession>
<feature type="transmembrane region" description="Helical" evidence="1">
    <location>
        <begin position="303"/>
        <end position="331"/>
    </location>
</feature>
<organism evidence="2">
    <name type="scientific">Candidatus Berkiella cookevillensis</name>
    <dbReference type="NCBI Taxonomy" id="437022"/>
    <lineage>
        <taxon>Bacteria</taxon>
        <taxon>Pseudomonadati</taxon>
        <taxon>Pseudomonadota</taxon>
        <taxon>Gammaproteobacteria</taxon>
        <taxon>Candidatus Berkiellales</taxon>
        <taxon>Candidatus Berkiellaceae</taxon>
        <taxon>Candidatus Berkiella</taxon>
    </lineage>
</organism>
<protein>
    <submittedName>
        <fullName evidence="2">Uncharacterized protein</fullName>
    </submittedName>
</protein>
<dbReference type="AlphaFoldDB" id="A0A0Q9YFZ5"/>
<dbReference type="STRING" id="437022.CC99x_00480"/>
<proteinExistence type="predicted"/>
<dbReference type="Proteomes" id="UP000051494">
    <property type="component" value="Unassembled WGS sequence"/>
</dbReference>
<keyword evidence="1" id="KW-1133">Transmembrane helix</keyword>
<reference evidence="3" key="2">
    <citation type="journal article" date="2016" name="Genome Announc.">
        <title>Draft Genome Sequences of Two Novel Amoeba-Resistant Intranuclear Bacteria, 'Candidatus Berkiella cookevillensis' and 'Candidatus Berkiella aquae'.</title>
        <authorList>
            <person name="Mehari Y.T."/>
            <person name="Arivett B.A."/>
            <person name="Farone A.L."/>
            <person name="Gunderson J.H."/>
            <person name="Farone M.B."/>
        </authorList>
    </citation>
    <scope>NUCLEOTIDE SEQUENCE</scope>
    <source>
        <strain evidence="3">CC99</strain>
    </source>
</reference>
<sequence length="469" mass="50975">MSGNEAAQSESTQSNWLSLKAKGLGKYLWDRYIEEAAPTERHIDIAYVPIQRKENDTVVDVGVVVPELYMIAQAGILPAQVKAKQYLAKDLDKLNDVDKQKLLAEKPALYKALFLTNGQMKSAFELSVISSYHRAYIQASLSHTYFWLRKNGFNWPNTLSKVRAVPDYLAGLEKAGLCVKDDGSSATKPVQEPTSGEYCFGAHSVRLSIKNPPEVASKREKIMHFLGPWFAWFVTVSAAVAVTGATSPLLLLAYGLGTYIAMECANEFGMFDTAESLYRDIGWMISKEYSGFGKFSFKNALHALVQISAIGLMAYGAAIAAFYGILALPFLQLVPQVAIGVAGFFASVAALGASVGLAGATRYIRGISIYDNQIPLSAEEAVRLRVVTKDSEKAKKHAMAEDGENLIVRLEQALDCFAKSQDVSAGVLLSKKGKSILQQAMTAALKSKPVAANDAESDLKATVKPCCKR</sequence>
<feature type="transmembrane region" description="Helical" evidence="1">
    <location>
        <begin position="229"/>
        <end position="252"/>
    </location>
</feature>
<evidence type="ECO:0000313" key="3">
    <source>
        <dbReference type="EMBL" id="MCS5707464.1"/>
    </source>
</evidence>